<evidence type="ECO:0000259" key="17">
    <source>
        <dbReference type="Pfam" id="PF05199"/>
    </source>
</evidence>
<dbReference type="GO" id="GO:0004769">
    <property type="term" value="F:steroid Delta-isomerase activity"/>
    <property type="evidence" value="ECO:0007669"/>
    <property type="project" value="UniProtKB-EC"/>
</dbReference>
<dbReference type="GO" id="GO:0016995">
    <property type="term" value="F:cholesterol oxidase activity"/>
    <property type="evidence" value="ECO:0007669"/>
    <property type="project" value="UniProtKB-EC"/>
</dbReference>
<feature type="domain" description="Glucose-methanol-choline oxidoreductase C-terminal" evidence="17">
    <location>
        <begin position="673"/>
        <end position="726"/>
    </location>
</feature>
<dbReference type="EMBL" id="FOUF01000025">
    <property type="protein sequence ID" value="SFM65413.1"/>
    <property type="molecule type" value="Genomic_DNA"/>
</dbReference>
<keyword evidence="7" id="KW-0443">Lipid metabolism</keyword>
<feature type="domain" description="FAD-dependent oxidoreductase 2 FAD-binding" evidence="16">
    <location>
        <begin position="215"/>
        <end position="246"/>
    </location>
</feature>
<dbReference type="InterPro" id="IPR003953">
    <property type="entry name" value="FAD-dep_OxRdtase_2_FAD-bd"/>
</dbReference>
<evidence type="ECO:0000256" key="1">
    <source>
        <dbReference type="ARBA" id="ARBA00001974"/>
    </source>
</evidence>
<keyword evidence="8" id="KW-1207">Sterol metabolism</keyword>
<sequence>MSTSLTFKETMSGYFALGAIDPAAGVQEGKQNGTTLAMHARVSLDDLDRFLSDPTHLGSLTGTIDFPPLGMGIVANSGVFNLFKPTDDPDTTYMVYELAFQHEGKDYYLAGHKNVRDDHGFDLWSDTTTLYTCLYQGKNKQGPIVGAGILTLGVKQLTDLLSTIEVPGAASLAEKTRAIEKFGAFFAGKLWDSYVIPKFGKQIIDKSHDETLHYDVIVIGSGFGGAITGCRLAEKGLKVCILERGRRWEVKDYPRDPKDAWWWSNEKPAELNGWIDIRAYPDMAVAQCSGVGGGSLIYANIFVEAEPFVFESDWPKEITYQSLKPYYEKTGKMLNVQEVPDNQWPAKMKLMKEAADKGGYGDRFRKIPLAVTFDPEFSYDRPDAFGDQHTKYHINAFGQEQGTCVHCGNCDIGCQVKARNTLDLNYIPLAEQHGAIVKPLHLVQRITPLQNGQGYRVDFNVIDIDRHKLSPGFLNAKKVIVAAGTMGTNELLLRCRDQYGTLPNLSPVLGTGWSSNGDFLTPAIYPNRDISPTHGPTITSAIDFLDGSFKGQRFWVQDGGFPNLMKDAVTGLSKDHHYGHFFSTLQTLVKNKSPLSSIMPWFGQAVDASDGVLKLSRSWIPPFRHKMHLDWNIKKSEKTVQALIDMHVQLSKVTGGEAKVPLTWSVLKNLITPHPLGGCRMGTSSMDGVVDHKGEVFGHPGLYIADGSIIPRAVGLNPSRTIAALAERIAELINP</sequence>
<keyword evidence="10" id="KW-0413">Isomerase</keyword>
<name>A0A1I4SMA4_9PROT</name>
<dbReference type="GO" id="GO:0008203">
    <property type="term" value="P:cholesterol metabolic process"/>
    <property type="evidence" value="ECO:0007669"/>
    <property type="project" value="UniProtKB-KW"/>
</dbReference>
<keyword evidence="5" id="KW-0274">FAD</keyword>
<evidence type="ECO:0000256" key="5">
    <source>
        <dbReference type="ARBA" id="ARBA00022827"/>
    </source>
</evidence>
<dbReference type="InterPro" id="IPR036188">
    <property type="entry name" value="FAD/NAD-bd_sf"/>
</dbReference>
<dbReference type="AlphaFoldDB" id="A0A1I4SMA4"/>
<evidence type="ECO:0000256" key="8">
    <source>
        <dbReference type="ARBA" id="ARBA00023166"/>
    </source>
</evidence>
<evidence type="ECO:0000256" key="11">
    <source>
        <dbReference type="ARBA" id="ARBA00038856"/>
    </source>
</evidence>
<dbReference type="STRING" id="52442.SAMN05421880_12521"/>
<keyword evidence="6" id="KW-0560">Oxidoreductase</keyword>
<comment type="cofactor">
    <cofactor evidence="1">
        <name>FAD</name>
        <dbReference type="ChEBI" id="CHEBI:57692"/>
    </cofactor>
</comment>
<evidence type="ECO:0000313" key="18">
    <source>
        <dbReference type="EMBL" id="SFM65413.1"/>
    </source>
</evidence>
<reference evidence="18 19" key="1">
    <citation type="submission" date="2016-10" db="EMBL/GenBank/DDBJ databases">
        <authorList>
            <person name="de Groot N.N."/>
        </authorList>
    </citation>
    <scope>NUCLEOTIDE SEQUENCE [LARGE SCALE GENOMIC DNA]</scope>
    <source>
        <strain evidence="18 19">Nm146</strain>
    </source>
</reference>
<dbReference type="PANTHER" id="PTHR47470:SF1">
    <property type="entry name" value="FAD-DEPENDENT OXIDOREDUCTASE 2 FAD BINDING DOMAIN-CONTAINING PROTEIN"/>
    <property type="match status" value="1"/>
</dbReference>
<keyword evidence="19" id="KW-1185">Reference proteome</keyword>
<evidence type="ECO:0000256" key="14">
    <source>
        <dbReference type="ARBA" id="ARBA00049744"/>
    </source>
</evidence>
<dbReference type="Pfam" id="PF05199">
    <property type="entry name" value="GMC_oxred_C"/>
    <property type="match status" value="1"/>
</dbReference>
<comment type="similarity">
    <text evidence="2">Belongs to the GMC oxidoreductase family.</text>
</comment>
<evidence type="ECO:0000256" key="6">
    <source>
        <dbReference type="ARBA" id="ARBA00023002"/>
    </source>
</evidence>
<organism evidence="18 19">
    <name type="scientific">Nitrosomonas nitrosa</name>
    <dbReference type="NCBI Taxonomy" id="52442"/>
    <lineage>
        <taxon>Bacteria</taxon>
        <taxon>Pseudomonadati</taxon>
        <taxon>Pseudomonadota</taxon>
        <taxon>Betaproteobacteria</taxon>
        <taxon>Nitrosomonadales</taxon>
        <taxon>Nitrosomonadaceae</taxon>
        <taxon>Nitrosomonas</taxon>
    </lineage>
</organism>
<dbReference type="SUPFAM" id="SSF51905">
    <property type="entry name" value="FAD/NAD(P)-binding domain"/>
    <property type="match status" value="1"/>
</dbReference>
<keyword evidence="3" id="KW-0153">Cholesterol metabolism</keyword>
<evidence type="ECO:0000256" key="12">
    <source>
        <dbReference type="ARBA" id="ARBA00049645"/>
    </source>
</evidence>
<keyword evidence="4" id="KW-0285">Flavoprotein</keyword>
<dbReference type="RefSeq" id="WP_218143468.1">
    <property type="nucleotide sequence ID" value="NZ_FOUF01000025.1"/>
</dbReference>
<accession>A0A1I4SMA4</accession>
<proteinExistence type="inferred from homology"/>
<evidence type="ECO:0000256" key="10">
    <source>
        <dbReference type="ARBA" id="ARBA00023235"/>
    </source>
</evidence>
<evidence type="ECO:0000256" key="13">
    <source>
        <dbReference type="ARBA" id="ARBA00049723"/>
    </source>
</evidence>
<gene>
    <name evidence="18" type="ORF">SAMN05421880_12521</name>
</gene>
<evidence type="ECO:0000259" key="16">
    <source>
        <dbReference type="Pfam" id="PF00890"/>
    </source>
</evidence>
<evidence type="ECO:0000313" key="19">
    <source>
        <dbReference type="Proteomes" id="UP000199561"/>
    </source>
</evidence>
<protein>
    <recommendedName>
        <fullName evidence="14">Cholesterol oxidase</fullName>
        <ecNumber evidence="13">1.1.3.6</ecNumber>
        <ecNumber evidence="11">5.3.3.1</ecNumber>
    </recommendedName>
    <alternativeName>
        <fullName evidence="15">Cholesterol isomerase</fullName>
    </alternativeName>
</protein>
<keyword evidence="9" id="KW-0753">Steroid metabolism</keyword>
<dbReference type="InterPro" id="IPR052542">
    <property type="entry name" value="Cholesterol_Oxidase"/>
</dbReference>
<dbReference type="PANTHER" id="PTHR47470">
    <property type="entry name" value="CHOLESTEROL OXIDASE"/>
    <property type="match status" value="1"/>
</dbReference>
<evidence type="ECO:0000256" key="2">
    <source>
        <dbReference type="ARBA" id="ARBA00010790"/>
    </source>
</evidence>
<comment type="pathway">
    <text evidence="12">Steroid metabolism; cholesterol degradation.</text>
</comment>
<dbReference type="EC" id="5.3.3.1" evidence="11"/>
<dbReference type="Proteomes" id="UP000199561">
    <property type="component" value="Unassembled WGS sequence"/>
</dbReference>
<evidence type="ECO:0000256" key="9">
    <source>
        <dbReference type="ARBA" id="ARBA00023221"/>
    </source>
</evidence>
<evidence type="ECO:0000256" key="7">
    <source>
        <dbReference type="ARBA" id="ARBA00023098"/>
    </source>
</evidence>
<evidence type="ECO:0000256" key="15">
    <source>
        <dbReference type="ARBA" id="ARBA00049778"/>
    </source>
</evidence>
<evidence type="ECO:0000256" key="3">
    <source>
        <dbReference type="ARBA" id="ARBA00022548"/>
    </source>
</evidence>
<dbReference type="Pfam" id="PF00890">
    <property type="entry name" value="FAD_binding_2"/>
    <property type="match status" value="1"/>
</dbReference>
<dbReference type="InterPro" id="IPR007867">
    <property type="entry name" value="GMC_OxRtase_C"/>
</dbReference>
<dbReference type="EC" id="1.1.3.6" evidence="13"/>
<dbReference type="Gene3D" id="3.50.50.60">
    <property type="entry name" value="FAD/NAD(P)-binding domain"/>
    <property type="match status" value="3"/>
</dbReference>
<evidence type="ECO:0000256" key="4">
    <source>
        <dbReference type="ARBA" id="ARBA00022630"/>
    </source>
</evidence>